<protein>
    <submittedName>
        <fullName evidence="2">Uncharacterized protein</fullName>
    </submittedName>
</protein>
<feature type="compositionally biased region" description="Low complexity" evidence="1">
    <location>
        <begin position="386"/>
        <end position="397"/>
    </location>
</feature>
<reference evidence="2 3" key="1">
    <citation type="journal article" date="2018" name="Cell">
        <title>The Chara Genome: Secondary Complexity and Implications for Plant Terrestrialization.</title>
        <authorList>
            <person name="Nishiyama T."/>
            <person name="Sakayama H."/>
            <person name="Vries J.D."/>
            <person name="Buschmann H."/>
            <person name="Saint-Marcoux D."/>
            <person name="Ullrich K.K."/>
            <person name="Haas F.B."/>
            <person name="Vanderstraeten L."/>
            <person name="Becker D."/>
            <person name="Lang D."/>
            <person name="Vosolsobe S."/>
            <person name="Rombauts S."/>
            <person name="Wilhelmsson P.K.I."/>
            <person name="Janitza P."/>
            <person name="Kern R."/>
            <person name="Heyl A."/>
            <person name="Rumpler F."/>
            <person name="Villalobos L.I.A.C."/>
            <person name="Clay J.M."/>
            <person name="Skokan R."/>
            <person name="Toyoda A."/>
            <person name="Suzuki Y."/>
            <person name="Kagoshima H."/>
            <person name="Schijlen E."/>
            <person name="Tajeshwar N."/>
            <person name="Catarino B."/>
            <person name="Hetherington A.J."/>
            <person name="Saltykova A."/>
            <person name="Bonnot C."/>
            <person name="Breuninger H."/>
            <person name="Symeonidi A."/>
            <person name="Radhakrishnan G.V."/>
            <person name="Van Nieuwerburgh F."/>
            <person name="Deforce D."/>
            <person name="Chang C."/>
            <person name="Karol K.G."/>
            <person name="Hedrich R."/>
            <person name="Ulvskov P."/>
            <person name="Glockner G."/>
            <person name="Delwiche C.F."/>
            <person name="Petrasek J."/>
            <person name="Van de Peer Y."/>
            <person name="Friml J."/>
            <person name="Beilby M."/>
            <person name="Dolan L."/>
            <person name="Kohara Y."/>
            <person name="Sugano S."/>
            <person name="Fujiyama A."/>
            <person name="Delaux P.-M."/>
            <person name="Quint M."/>
            <person name="TheiBen G."/>
            <person name="Hagemann M."/>
            <person name="Harholt J."/>
            <person name="Dunand C."/>
            <person name="Zachgo S."/>
            <person name="Langdale J."/>
            <person name="Maumus F."/>
            <person name="Straeten D.V.D."/>
            <person name="Gould S.B."/>
            <person name="Rensing S.A."/>
        </authorList>
    </citation>
    <scope>NUCLEOTIDE SEQUENCE [LARGE SCALE GENOMIC DNA]</scope>
    <source>
        <strain evidence="2 3">S276</strain>
    </source>
</reference>
<keyword evidence="3" id="KW-1185">Reference proteome</keyword>
<proteinExistence type="predicted"/>
<dbReference type="Proteomes" id="UP000265515">
    <property type="component" value="Unassembled WGS sequence"/>
</dbReference>
<dbReference type="Gramene" id="GBG79119">
    <property type="protein sequence ID" value="GBG79119"/>
    <property type="gene ID" value="CBR_g28834"/>
</dbReference>
<feature type="region of interest" description="Disordered" evidence="1">
    <location>
        <begin position="364"/>
        <end position="397"/>
    </location>
</feature>
<dbReference type="AlphaFoldDB" id="A0A388L9X9"/>
<accession>A0A388L9X9</accession>
<feature type="compositionally biased region" description="Acidic residues" evidence="1">
    <location>
        <begin position="364"/>
        <end position="375"/>
    </location>
</feature>
<name>A0A388L9X9_CHABU</name>
<sequence length="397" mass="45532">MQIIIDTMMTAFSQAEKTYELPTLELAPIGLEKPKSGVRADRLKHEDLKDELADQYYYYAVSGQHNAAAAKMLLGTGVALRYNFGKWPARMVYFSDEEFDGHFLVSSEDNMKDLKAPPRQLKLSMKDIRWLWKEKGFPNAVIGNPSGKQAQVKTWREFCSQALHKTPYNHLWLLGDEKGEDSIKKQNAVLRSYFPLVMAGKSAWELGMEFFEKWETGRLLAPEGARWITRKRKVQSVRPGVSHIENDKWRRKEVVYNVPVEVPQKKGKKEKEPGDWFVQVTEPDPHCWKSMRDNGAEYMRRKEHMLALLDNYHDASRKNAKNFLDRLECLYFVESEQVLKLESYGALISTDDEVETDVVFDTATPEEDSVSEDINIDYHPAPTFHAPGSSSAGPSTS</sequence>
<comment type="caution">
    <text evidence="2">The sequence shown here is derived from an EMBL/GenBank/DDBJ whole genome shotgun (WGS) entry which is preliminary data.</text>
</comment>
<evidence type="ECO:0000256" key="1">
    <source>
        <dbReference type="SAM" id="MobiDB-lite"/>
    </source>
</evidence>
<evidence type="ECO:0000313" key="3">
    <source>
        <dbReference type="Proteomes" id="UP000265515"/>
    </source>
</evidence>
<evidence type="ECO:0000313" key="2">
    <source>
        <dbReference type="EMBL" id="GBG79119.1"/>
    </source>
</evidence>
<gene>
    <name evidence="2" type="ORF">CBR_g28834</name>
</gene>
<dbReference type="EMBL" id="BFEA01000312">
    <property type="protein sequence ID" value="GBG79119.1"/>
    <property type="molecule type" value="Genomic_DNA"/>
</dbReference>
<organism evidence="2 3">
    <name type="scientific">Chara braunii</name>
    <name type="common">Braun's stonewort</name>
    <dbReference type="NCBI Taxonomy" id="69332"/>
    <lineage>
        <taxon>Eukaryota</taxon>
        <taxon>Viridiplantae</taxon>
        <taxon>Streptophyta</taxon>
        <taxon>Charophyceae</taxon>
        <taxon>Charales</taxon>
        <taxon>Characeae</taxon>
        <taxon>Chara</taxon>
    </lineage>
</organism>